<evidence type="ECO:0000256" key="2">
    <source>
        <dbReference type="ARBA" id="ARBA00022946"/>
    </source>
</evidence>
<proteinExistence type="predicted"/>
<reference evidence="5" key="1">
    <citation type="submission" date="2021-03" db="EMBL/GenBank/DDBJ databases">
        <title>Comparative genomics and phylogenomic investigation of the class Geoglossomycetes provide insights into ecological specialization and systematics.</title>
        <authorList>
            <person name="Melie T."/>
            <person name="Pirro S."/>
            <person name="Miller A.N."/>
            <person name="Quandt A."/>
        </authorList>
    </citation>
    <scope>NUCLEOTIDE SEQUENCE</scope>
    <source>
        <strain evidence="5">CAQ_001_2017</strain>
    </source>
</reference>
<dbReference type="Gene3D" id="1.25.40.10">
    <property type="entry name" value="Tetratricopeptide repeat domain"/>
    <property type="match status" value="1"/>
</dbReference>
<organism evidence="5 6">
    <name type="scientific">Trichoglossum hirsutum</name>
    <dbReference type="NCBI Taxonomy" id="265104"/>
    <lineage>
        <taxon>Eukaryota</taxon>
        <taxon>Fungi</taxon>
        <taxon>Dikarya</taxon>
        <taxon>Ascomycota</taxon>
        <taxon>Pezizomycotina</taxon>
        <taxon>Geoglossomycetes</taxon>
        <taxon>Geoglossales</taxon>
        <taxon>Geoglossaceae</taxon>
        <taxon>Trichoglossum</taxon>
    </lineage>
</organism>
<accession>A0A9P8IDD4</accession>
<gene>
    <name evidence="5" type="ORF">GP486_006538</name>
</gene>
<dbReference type="NCBIfam" id="TIGR00756">
    <property type="entry name" value="PPR"/>
    <property type="match status" value="1"/>
</dbReference>
<dbReference type="EMBL" id="JAGHQM010001497">
    <property type="protein sequence ID" value="KAH0553393.1"/>
    <property type="molecule type" value="Genomic_DNA"/>
</dbReference>
<evidence type="ECO:0000256" key="1">
    <source>
        <dbReference type="ARBA" id="ARBA00004173"/>
    </source>
</evidence>
<dbReference type="Pfam" id="PF12921">
    <property type="entry name" value="ATP13"/>
    <property type="match status" value="1"/>
</dbReference>
<dbReference type="GO" id="GO:0005739">
    <property type="term" value="C:mitochondrion"/>
    <property type="evidence" value="ECO:0007669"/>
    <property type="project" value="UniProtKB-SubCell"/>
</dbReference>
<dbReference type="AlphaFoldDB" id="A0A9P8IDD4"/>
<keyword evidence="3" id="KW-0496">Mitochondrion</keyword>
<protein>
    <recommendedName>
        <fullName evidence="7">Pentatricopeptide repeat-containing protein</fullName>
    </recommendedName>
</protein>
<evidence type="ECO:0000313" key="5">
    <source>
        <dbReference type="EMBL" id="KAH0553393.1"/>
    </source>
</evidence>
<evidence type="ECO:0008006" key="7">
    <source>
        <dbReference type="Google" id="ProtNLM"/>
    </source>
</evidence>
<comment type="caution">
    <text evidence="5">The sequence shown here is derived from an EMBL/GenBank/DDBJ whole genome shotgun (WGS) entry which is preliminary data.</text>
</comment>
<dbReference type="InterPro" id="IPR024319">
    <property type="entry name" value="ATPase_expression_mit"/>
</dbReference>
<dbReference type="Proteomes" id="UP000750711">
    <property type="component" value="Unassembled WGS sequence"/>
</dbReference>
<dbReference type="InterPro" id="IPR011990">
    <property type="entry name" value="TPR-like_helical_dom_sf"/>
</dbReference>
<sequence>MKYRRIQTLRSDPCQHGRYSPIPPSHPADQSRSRGDSISKAILSDIEATRHFQNLAPRDKILLSLRRRDPDLLIRLLLNVRENESVICSIPRTTFSEILQLLCPSYFVDPSKRTHNDPSSATAEVLGIKPIQPIFAEFFNDILRIVKMRRLTGHPLGLNDYISLLNCARACGDTSAAIALWRDMERDGVLPNTACYNHYMAVRCFPSVSDPHHRHTLRATSDSLRNRKATLRDIAFSGFSAGKGGIKDQVMQLFDDMILRGLGEGNSKTFCIVMIAAARDGDIAGVKSVLNKVWGVDVDALLRDEEPLDLVEKHREDSPLFPDTFLLYAIAHAFGSNNDIPTALRTVDYVSRQYSIPISPQVWAHLLEWTFVLSIPRFGQNRPDGAPTGKLPLHSVQSLWETMVAEPYNIRPTMSMYNRYIKSLFLRQSLGQAQRMMEEGLVLYRLSTKRSMAEKRRYLLAKSLWATSEPNLGLLRKRMELAETDARRNRLFVERWVRLLIAGIGLAGKNLEWERVSMPNIVEKWRPFLPPRVHYLTTGGSVSFTPSGDFFQ</sequence>
<keyword evidence="6" id="KW-1185">Reference proteome</keyword>
<dbReference type="InterPro" id="IPR002885">
    <property type="entry name" value="PPR_rpt"/>
</dbReference>
<keyword evidence="2" id="KW-0809">Transit peptide</keyword>
<name>A0A9P8IDD4_9PEZI</name>
<comment type="subcellular location">
    <subcellularLocation>
        <location evidence="1">Mitochondrion</location>
    </subcellularLocation>
</comment>
<evidence type="ECO:0000256" key="3">
    <source>
        <dbReference type="ARBA" id="ARBA00023128"/>
    </source>
</evidence>
<feature type="region of interest" description="Disordered" evidence="4">
    <location>
        <begin position="13"/>
        <end position="36"/>
    </location>
</feature>
<evidence type="ECO:0000313" key="6">
    <source>
        <dbReference type="Proteomes" id="UP000750711"/>
    </source>
</evidence>
<evidence type="ECO:0000256" key="4">
    <source>
        <dbReference type="SAM" id="MobiDB-lite"/>
    </source>
</evidence>